<accession>A0A9N9PAG8</accession>
<proteinExistence type="predicted"/>
<organism evidence="1 2">
    <name type="scientific">Dentiscutata erythropus</name>
    <dbReference type="NCBI Taxonomy" id="1348616"/>
    <lineage>
        <taxon>Eukaryota</taxon>
        <taxon>Fungi</taxon>
        <taxon>Fungi incertae sedis</taxon>
        <taxon>Mucoromycota</taxon>
        <taxon>Glomeromycotina</taxon>
        <taxon>Glomeromycetes</taxon>
        <taxon>Diversisporales</taxon>
        <taxon>Gigasporaceae</taxon>
        <taxon>Dentiscutata</taxon>
    </lineage>
</organism>
<gene>
    <name evidence="1" type="ORF">DERYTH_LOCUS27171</name>
</gene>
<dbReference type="Proteomes" id="UP000789405">
    <property type="component" value="Unassembled WGS sequence"/>
</dbReference>
<feature type="non-terminal residue" evidence="1">
    <location>
        <position position="1"/>
    </location>
</feature>
<comment type="caution">
    <text evidence="1">The sequence shown here is derived from an EMBL/GenBank/DDBJ whole genome shotgun (WGS) entry which is preliminary data.</text>
</comment>
<sequence length="109" mass="12804">IVENQQKSKAAIYMSNIKCKDWNAIKKATSLKLVAIDFIIEYKVKCKAFQWDDRPERDQKDRYLPYLRDTLNSKYRNFELYDASKNNSFLSMSEDTLPIRLIGTTDVAI</sequence>
<dbReference type="OrthoDB" id="2352827at2759"/>
<dbReference type="AlphaFoldDB" id="A0A9N9PAG8"/>
<feature type="non-terminal residue" evidence="1">
    <location>
        <position position="109"/>
    </location>
</feature>
<dbReference type="EMBL" id="CAJVPY010061054">
    <property type="protein sequence ID" value="CAG8821678.1"/>
    <property type="molecule type" value="Genomic_DNA"/>
</dbReference>
<evidence type="ECO:0000313" key="2">
    <source>
        <dbReference type="Proteomes" id="UP000789405"/>
    </source>
</evidence>
<protein>
    <submittedName>
        <fullName evidence="1">2916_t:CDS:1</fullName>
    </submittedName>
</protein>
<evidence type="ECO:0000313" key="1">
    <source>
        <dbReference type="EMBL" id="CAG8821678.1"/>
    </source>
</evidence>
<reference evidence="1" key="1">
    <citation type="submission" date="2021-06" db="EMBL/GenBank/DDBJ databases">
        <authorList>
            <person name="Kallberg Y."/>
            <person name="Tangrot J."/>
            <person name="Rosling A."/>
        </authorList>
    </citation>
    <scope>NUCLEOTIDE SEQUENCE</scope>
    <source>
        <strain evidence="1">MA453B</strain>
    </source>
</reference>
<name>A0A9N9PAG8_9GLOM</name>
<keyword evidence="2" id="KW-1185">Reference proteome</keyword>